<accession>A0A2S4UAA3</accession>
<name>A0A2S4UAA3_9BASI</name>
<sequence>MSGTDEYYVPGGELPFARIRGEDDPESDGSDTPPATGTGLVLPFNQSEESLESLYHESQTGVEEGRVSAAAAALEQAERERATNQAYLYSKANKGILARNRERRDGHAARLAERKAAAEADSLSSITERPQPAAGGSGTFTVPTEPVEEDDMSFNDIFGGGPPAGPTTTAPVTPAKKPLTGGKIRPRTIRTSSWIPRTYKNSWNGNFVESNEDLVDIEEMEGYKAEDWEELKKEMLANLRPSAPLLNKNEIVIGISGTVKRYYLRAFKESDREKIHRQLLIKGLIATAVDGRVTALPEMDVIRDAITRELQLGRMMKEGGSVTEKTEPAPAGTGQKSAEPVTRADLSELTEQMRDMRLFMHRTATSVPFRRPDPVTVSSAGPSGTTPAPVAQPPYPSGPNFVPGPPAGLGGPTTMAPGPWNPFVPSGPRKCEYCLAEDHWRSKCPDFTLALNSGWVRISNRIMYWPNWERLVSDNPKEAVMRRLVELGILPAPARQEGEVSTHVSKIAGAKWRPPVVAAEVRTIRASEAAGLGERFQPMDVDSVPKTARTKDSPPHLSASPAKKKATELAKKALGMDHPVALTMKELAIISPLMAGELIKALKECAGPEFQEREQSGNTTRTADVRNAEIADQTAWAMIDSGSMINIIPTELANAACLTLQKTSTSIRTMGGFKQEVDGVVKKQEIEVAETRMALSFL</sequence>
<dbReference type="Pfam" id="PF13650">
    <property type="entry name" value="Asp_protease_2"/>
    <property type="match status" value="1"/>
</dbReference>
<proteinExistence type="predicted"/>
<feature type="compositionally biased region" description="Polar residues" evidence="1">
    <location>
        <begin position="376"/>
        <end position="386"/>
    </location>
</feature>
<feature type="region of interest" description="Disordered" evidence="1">
    <location>
        <begin position="318"/>
        <end position="342"/>
    </location>
</feature>
<comment type="caution">
    <text evidence="2">The sequence shown here is derived from an EMBL/GenBank/DDBJ whole genome shotgun (WGS) entry which is preliminary data.</text>
</comment>
<feature type="region of interest" description="Disordered" evidence="1">
    <location>
        <begin position="536"/>
        <end position="565"/>
    </location>
</feature>
<reference evidence="3" key="3">
    <citation type="journal article" date="2018" name="Mol. Plant Microbe Interact.">
        <title>Genome sequence resources for the wheat stripe rust pathogen (Puccinia striiformis f. sp. tritici) and the barley stripe rust pathogen (Puccinia striiformis f. sp. hordei).</title>
        <authorList>
            <person name="Xia C."/>
            <person name="Wang M."/>
            <person name="Yin C."/>
            <person name="Cornejo O.E."/>
            <person name="Hulbert S.H."/>
            <person name="Chen X."/>
        </authorList>
    </citation>
    <scope>NUCLEOTIDE SEQUENCE [LARGE SCALE GENOMIC DNA]</scope>
    <source>
        <strain evidence="3">93TX-2</strain>
    </source>
</reference>
<dbReference type="AlphaFoldDB" id="A0A2S4UAA3"/>
<feature type="region of interest" description="Disordered" evidence="1">
    <location>
        <begin position="162"/>
        <end position="184"/>
    </location>
</feature>
<dbReference type="VEuPathDB" id="FungiDB:PSHT_16423"/>
<reference evidence="3" key="2">
    <citation type="journal article" date="2018" name="BMC Genomics">
        <title>Genomic insights into host adaptation between the wheat stripe rust pathogen (Puccinia striiformis f. sp. tritici) and the barley stripe rust pathogen (Puccinia striiformis f. sp. hordei).</title>
        <authorList>
            <person name="Xia C."/>
            <person name="Wang M."/>
            <person name="Yin C."/>
            <person name="Cornejo O.E."/>
            <person name="Hulbert S.H."/>
            <person name="Chen X."/>
        </authorList>
    </citation>
    <scope>NUCLEOTIDE SEQUENCE [LARGE SCALE GENOMIC DNA]</scope>
    <source>
        <strain evidence="3">93TX-2</strain>
    </source>
</reference>
<evidence type="ECO:0000256" key="1">
    <source>
        <dbReference type="SAM" id="MobiDB-lite"/>
    </source>
</evidence>
<feature type="compositionally biased region" description="Low complexity" evidence="1">
    <location>
        <begin position="166"/>
        <end position="175"/>
    </location>
</feature>
<gene>
    <name evidence="2" type="ORF">PSHT_16423</name>
</gene>
<reference evidence="2 3" key="1">
    <citation type="submission" date="2017-12" db="EMBL/GenBank/DDBJ databases">
        <title>Gene loss provides genomic basis for host adaptation in cereal stripe rust fungi.</title>
        <authorList>
            <person name="Xia C."/>
        </authorList>
    </citation>
    <scope>NUCLEOTIDE SEQUENCE [LARGE SCALE GENOMIC DNA]</scope>
    <source>
        <strain evidence="2 3">93TX-2</strain>
    </source>
</reference>
<feature type="region of interest" description="Disordered" evidence="1">
    <location>
        <begin position="369"/>
        <end position="389"/>
    </location>
</feature>
<dbReference type="EMBL" id="PKSM01000528">
    <property type="protein sequence ID" value="POV94104.1"/>
    <property type="molecule type" value="Genomic_DNA"/>
</dbReference>
<feature type="region of interest" description="Disordered" evidence="1">
    <location>
        <begin position="1"/>
        <end position="41"/>
    </location>
</feature>
<evidence type="ECO:0000313" key="3">
    <source>
        <dbReference type="Proteomes" id="UP000238274"/>
    </source>
</evidence>
<dbReference type="InterPro" id="IPR021109">
    <property type="entry name" value="Peptidase_aspartic_dom_sf"/>
</dbReference>
<evidence type="ECO:0000313" key="2">
    <source>
        <dbReference type="EMBL" id="POV94104.1"/>
    </source>
</evidence>
<keyword evidence="3" id="KW-1185">Reference proteome</keyword>
<feature type="region of interest" description="Disordered" evidence="1">
    <location>
        <begin position="114"/>
        <end position="141"/>
    </location>
</feature>
<dbReference type="Proteomes" id="UP000238274">
    <property type="component" value="Unassembled WGS sequence"/>
</dbReference>
<protein>
    <submittedName>
        <fullName evidence="2">Uncharacterized protein</fullName>
    </submittedName>
</protein>
<organism evidence="2 3">
    <name type="scientific">Puccinia striiformis</name>
    <dbReference type="NCBI Taxonomy" id="27350"/>
    <lineage>
        <taxon>Eukaryota</taxon>
        <taxon>Fungi</taxon>
        <taxon>Dikarya</taxon>
        <taxon>Basidiomycota</taxon>
        <taxon>Pucciniomycotina</taxon>
        <taxon>Pucciniomycetes</taxon>
        <taxon>Pucciniales</taxon>
        <taxon>Pucciniaceae</taxon>
        <taxon>Puccinia</taxon>
    </lineage>
</organism>
<dbReference type="Gene3D" id="2.40.70.10">
    <property type="entry name" value="Acid Proteases"/>
    <property type="match status" value="1"/>
</dbReference>